<dbReference type="InterPro" id="IPR027417">
    <property type="entry name" value="P-loop_NTPase"/>
</dbReference>
<keyword evidence="2 3" id="KW-0040">ANK repeat</keyword>
<evidence type="ECO:0000313" key="6">
    <source>
        <dbReference type="Proteomes" id="UP001642540"/>
    </source>
</evidence>
<dbReference type="PROSITE" id="PS50088">
    <property type="entry name" value="ANK_REPEAT"/>
    <property type="match status" value="4"/>
</dbReference>
<dbReference type="PANTHER" id="PTHR24193">
    <property type="entry name" value="ANKYRIN REPEAT PROTEIN"/>
    <property type="match status" value="1"/>
</dbReference>
<dbReference type="InterPro" id="IPR007111">
    <property type="entry name" value="NACHT_NTPase"/>
</dbReference>
<name>A0ABP1RA33_9HEXA</name>
<dbReference type="InterPro" id="IPR050663">
    <property type="entry name" value="Ankyrin-SOCS_Box"/>
</dbReference>
<dbReference type="Pfam" id="PF12796">
    <property type="entry name" value="Ank_2"/>
    <property type="match status" value="1"/>
</dbReference>
<organism evidence="5 6">
    <name type="scientific">Orchesella dallaii</name>
    <dbReference type="NCBI Taxonomy" id="48710"/>
    <lineage>
        <taxon>Eukaryota</taxon>
        <taxon>Metazoa</taxon>
        <taxon>Ecdysozoa</taxon>
        <taxon>Arthropoda</taxon>
        <taxon>Hexapoda</taxon>
        <taxon>Collembola</taxon>
        <taxon>Entomobryomorpha</taxon>
        <taxon>Entomobryoidea</taxon>
        <taxon>Orchesellidae</taxon>
        <taxon>Orchesellinae</taxon>
        <taxon>Orchesella</taxon>
    </lineage>
</organism>
<dbReference type="PANTHER" id="PTHR24193:SF121">
    <property type="entry name" value="ADA2A-CONTAINING COMPLEX COMPONENT 3, ISOFORM D"/>
    <property type="match status" value="1"/>
</dbReference>
<dbReference type="Pfam" id="PF05729">
    <property type="entry name" value="NACHT"/>
    <property type="match status" value="1"/>
</dbReference>
<accession>A0ABP1RA33</accession>
<feature type="repeat" description="ANK" evidence="3">
    <location>
        <begin position="1863"/>
        <end position="1897"/>
    </location>
</feature>
<feature type="repeat" description="ANK" evidence="3">
    <location>
        <begin position="2938"/>
        <end position="2970"/>
    </location>
</feature>
<sequence>MDIWEKTCIKDNLDKLMENTVMSDLFVQKLNYILSDSDNEALKVIQTNKGASSSSMELYNIAKTRLNGYRTLIKGLLETNQTGALSILVEGFLSNKKEENIFKAYDINVRVDDPFLSVICNFQEAVLRCSVKFQGRTVLLKHVLKGLSVKTINGLVSTKLKGDLLVKLINGKEPSIFIDSVPEKLKYYISRKLSPRCNISARVFDKKCADIFVIDGIEQIQLREFAGKEGTDLSSNQIDDLSTRFIVLELEDDFDIICDKAKGVPVHLLKHEEGQFIWVRTHGAISSLQEYVDDSQTKFNEEQFTTTCVEHAYPVCVSDTPGMGKTMLMVSLAHYIMEKYPNRLVCFFILRDFLQHVNELQKESRQVDESFCKKLISEYASENEFGREVVVEFLKSPTPTVDLIFDGFDEVLPDDIETALKILKITSKLKSVTVYVSTRPHMRDELENSLGALGYNILAFNEHEQIEFLTKYWQEKSIQKYNTHDEKKLEKFASQCLDKLKQNMNDMEGGIAGIPLQCSLLAEVYENQAVRYSNPEKRKADHDKGMVINITSIFEMYKKLMENRFDKIMATETTKKRLVIAHIYHALKLLYPEYMDKFEDVLKERNEVKSQELLSLGILEKKTRDETPPKFVHRTFAEYFVGLFIVQMLTKQKTGEFMLDFFLNVALRTTKSMEHLLSSSNVGLAEPIESSYFENPVVCYFINAHLKNEDQPVEIEEVTWTRKYSKLYDVVAACITHEYPGLYSQAAESKVHKQLLAEDTQRLGSLVLIAAKYSNITLFRMVHKYVVEYLQNYFVESRAPNFVVTPLHVAVERGYYPIAEYLYSDNEANSGSQQTKYLLHCCVAGSIRDTDATLSQKLEIIKLLCSKNGTKTINESTPDGTTPLLTSNIHMKLFTSLLESGANVNAVNNTKVSPFIKALSSGKGINMDVIRLMEKKGLKITKELASDGLRGFICNKNIMVWELDQQFVDVADYLITLGAVVTCPSVNNPWELESTQRNMHTIIEATQCNRMMLKQLQKRKINVSSEVMTSEEMYNTIINASTNSFERTCLSLVSCSQSRAFLLLKACLQSGMQESLQFLTPPDGLMEFVQSEKDQIVVLRSFDMELTRTRLKNTIDPDLQVVRKDDLKRNMSVANLIMYVCETATNDEVRRLVALNQKTICVCSNVNKEIDGKRYKILIDKITWNDLATSFQNKLRLSMKVLSEIKATSNDKFMELQNEQLANFINENLTSELVNQIQNYATKHMDKTRLHSTILTNHITPLHLSVEAGHYAVTEYLLSLKEYYSKLDKYQYVMHCCVSQSNKDDEATISQKLKIIPLLTRINKKWVNDELGDGTTPLLQPNIHSKLFECLVKSGANANVINKDGVSPFIQIMTLGKPISIQAIKMMEKNGLNITKEIASQALTGVISNRNIMAWELDADFVLVADYLVEKGGVLLCQNDANPWQLESTQKNIELIAQFTQYNETFLQQLQKRDILPDLKKGMDNSAALYKRLEGYKNSFEKTIISLIGCNQIQPVLLLKQCIQSGNVSEESLKFVTFPKGLINFLKEQNNNVIVMRSWDTTLTVTRLRNTVDPDINVIEKQDINNEHQLSQSNMIVYICKIPVPEEISSIEKLNRKLIIVCSNIGKNTQKTYQVIDDEICWKDLSRNFQNEMDLIMRVQHEATGFSSNEICYILKNEELVSFITKQTKHSSEIFEIIENYKNENLKQNASLWLGNIIECKITSLHVAVQRGDLAISEYLLNWKNYLQIHNPEYLVHWCVRESIDHTEFILSQKIKIIQLLSINHKRALNEPLEDGTTPILQTNVHEKLLDSLIKFGADANAFNKHGCVLHRLSRNITPESYHDLLTSLLNQGFKQFNTTDFKQACPLHVAVTHVDLNPETIKLFHSNGANINASDESGDSILIYAIRSMRSITLIKTLVDLGADLAHTNHKHHGLIHNCEKYGNREAFEYLLMTHGIAPFIQGLQYGKGLLINVINFMQERRIEFNKTLATSALNALISNKYIMAQDLNQHYTAAIDYLIEKGGVFTCENGTSPWSLHATQKNLSRIVQATHYDDELLQQLQHRQVIPSATIGESRELYNELKESRKNTFERLCVSLICSNQINPFLILKQCVQSDMVNPAIFLTPPNKIVEFLNSSEDQVIILRTYDPKLSIKRLQDTIDPDLLIIEQGEQLQCDAEHLTIFMCENFTSETFKELKALGRKIVCLCKITVPVDGYQSVLDEICWEDFSTDFQDDMVSYQENEASDDQDLTSELKNESLIDFIRDNLPEFIGFHLEEDETLDDALHLSTDIFQYFLADKLVFQHITQNELQKYSTFGHNIGVMGDQDNKSLDYFLVNDYAQFEHIYSQIQKTSPNVHLIKHHEGKFKLLTTRGSNTEILRFINQNYEKRKEQECDNFPLCTCGNHPIGSGNLIWDIFRLPNTTSTCWIHVPEVLEQIKATTDSKSQGQIHQLSQNLKNMFQQQKYMVWWRNINKSIPGIELQEFSIGPVDVINILLSNIDNEENELTGLHNVAVNTLKLTKQIIPVHNDFKKYLDLKILAYNNDALVFEHEILAWYFIAHLVVGNTKLEVKDVIGSSILQDCIKCSTVAISFSWWADSKYGFDIPSFKFNNMRVFQFIDNIIKDGSTTTLKIHLNKLSTDMLVKWLFASVHGNLLHIFKMITSISLKLTQIELENLLVVAVKYGEVPLIKVVSEWVGTQTGKRVQDIELVLTRDTNKHPYNFVILHVAALRGNFSVMKYLLNNHGFKLMLNNPNLLDILRFCVCDSKSSNQILVNERKRIIDFLIQLDPNLIEETNKHVYTPLLVPNIHMFLITRLINLGISATSTDTLSNNILHLSPKYLNPQEYDQLVRLLHTKGYTELFHSQGEDLCTPLHKAVQYLEIQESTLDLFSSVNVDFNAVKDNGNTVLIYAVKHLRSARVLDALVRFGADVNMTGQFCRSVLHAAAEVGNLTAVRYLIYKGCDVNALDENNSTPLHLALELSKMHTHQILVTLVLNGGFVNAVNNYKRKPLWYAMTRKKLGDIDSQTVEFIKNAGKK</sequence>
<keyword evidence="1" id="KW-0677">Repeat</keyword>
<dbReference type="Gene3D" id="3.40.50.300">
    <property type="entry name" value="P-loop containing nucleotide triphosphate hydrolases"/>
    <property type="match status" value="1"/>
</dbReference>
<comment type="caution">
    <text evidence="5">The sequence shown here is derived from an EMBL/GenBank/DDBJ whole genome shotgun (WGS) entry which is preliminary data.</text>
</comment>
<evidence type="ECO:0000313" key="5">
    <source>
        <dbReference type="EMBL" id="CAL8124254.1"/>
    </source>
</evidence>
<dbReference type="SUPFAM" id="SSF52540">
    <property type="entry name" value="P-loop containing nucleoside triphosphate hydrolases"/>
    <property type="match status" value="1"/>
</dbReference>
<reference evidence="5 6" key="1">
    <citation type="submission" date="2024-08" db="EMBL/GenBank/DDBJ databases">
        <authorList>
            <person name="Cucini C."/>
            <person name="Frati F."/>
        </authorList>
    </citation>
    <scope>NUCLEOTIDE SEQUENCE [LARGE SCALE GENOMIC DNA]</scope>
</reference>
<gene>
    <name evidence="5" type="ORF">ODALV1_LOCUS20535</name>
</gene>
<dbReference type="InterPro" id="IPR002110">
    <property type="entry name" value="Ankyrin_rpt"/>
</dbReference>
<evidence type="ECO:0000256" key="3">
    <source>
        <dbReference type="PROSITE-ProRule" id="PRU00023"/>
    </source>
</evidence>
<feature type="domain" description="NACHT" evidence="4">
    <location>
        <begin position="315"/>
        <end position="475"/>
    </location>
</feature>
<dbReference type="SUPFAM" id="SSF48403">
    <property type="entry name" value="Ankyrin repeat"/>
    <property type="match status" value="3"/>
</dbReference>
<evidence type="ECO:0000256" key="1">
    <source>
        <dbReference type="ARBA" id="ARBA00022737"/>
    </source>
</evidence>
<dbReference type="Proteomes" id="UP001642540">
    <property type="component" value="Unassembled WGS sequence"/>
</dbReference>
<dbReference type="SMART" id="SM00248">
    <property type="entry name" value="ANK"/>
    <property type="match status" value="14"/>
</dbReference>
<dbReference type="EMBL" id="CAXLJM020000068">
    <property type="protein sequence ID" value="CAL8124254.1"/>
    <property type="molecule type" value="Genomic_DNA"/>
</dbReference>
<keyword evidence="6" id="KW-1185">Reference proteome</keyword>
<evidence type="ECO:0000256" key="2">
    <source>
        <dbReference type="ARBA" id="ARBA00023043"/>
    </source>
</evidence>
<dbReference type="InterPro" id="IPR036770">
    <property type="entry name" value="Ankyrin_rpt-contain_sf"/>
</dbReference>
<evidence type="ECO:0000259" key="4">
    <source>
        <dbReference type="Pfam" id="PF05729"/>
    </source>
</evidence>
<dbReference type="Gene3D" id="1.25.40.20">
    <property type="entry name" value="Ankyrin repeat-containing domain"/>
    <property type="match status" value="4"/>
</dbReference>
<proteinExistence type="predicted"/>
<feature type="repeat" description="ANK" evidence="3">
    <location>
        <begin position="2971"/>
        <end position="3006"/>
    </location>
</feature>
<dbReference type="PROSITE" id="PS50297">
    <property type="entry name" value="ANK_REP_REGION"/>
    <property type="match status" value="1"/>
</dbReference>
<feature type="repeat" description="ANK" evidence="3">
    <location>
        <begin position="2904"/>
        <end position="2937"/>
    </location>
</feature>
<protein>
    <recommendedName>
        <fullName evidence="4">NACHT domain-containing protein</fullName>
    </recommendedName>
</protein>